<evidence type="ECO:0000256" key="14">
    <source>
        <dbReference type="HAMAP-Rule" id="MF_00109"/>
    </source>
</evidence>
<evidence type="ECO:0000256" key="3">
    <source>
        <dbReference type="ARBA" id="ARBA00004902"/>
    </source>
</evidence>
<dbReference type="GO" id="GO:0008652">
    <property type="term" value="P:amino acid biosynthetic process"/>
    <property type="evidence" value="ECO:0007669"/>
    <property type="project" value="UniProtKB-KW"/>
</dbReference>
<evidence type="ECO:0000313" key="16">
    <source>
        <dbReference type="EMBL" id="MBC8544021.1"/>
    </source>
</evidence>
<feature type="site" description="Transition state stabilizer" evidence="15">
    <location>
        <position position="196"/>
    </location>
</feature>
<dbReference type="GO" id="GO:0004765">
    <property type="term" value="F:shikimate kinase activity"/>
    <property type="evidence" value="ECO:0007669"/>
    <property type="project" value="UniProtKB-UniRule"/>
</dbReference>
<keyword evidence="14" id="KW-0963">Cytoplasm</keyword>
<feature type="binding site" evidence="15">
    <location>
        <position position="290"/>
    </location>
    <ligand>
        <name>substrate</name>
    </ligand>
</feature>
<organism evidence="16 17">
    <name type="scientific">Bianquea renquensis</name>
    <dbReference type="NCBI Taxonomy" id="2763661"/>
    <lineage>
        <taxon>Bacteria</taxon>
        <taxon>Bacillati</taxon>
        <taxon>Bacillota</taxon>
        <taxon>Clostridia</taxon>
        <taxon>Eubacteriales</taxon>
        <taxon>Bianqueaceae</taxon>
        <taxon>Bianquea</taxon>
    </lineage>
</organism>
<dbReference type="EMBL" id="JACRSQ010000015">
    <property type="protein sequence ID" value="MBC8544021.1"/>
    <property type="molecule type" value="Genomic_DNA"/>
</dbReference>
<protein>
    <recommendedName>
        <fullName evidence="14 15">Multifunctional fusion protein</fullName>
    </recommendedName>
    <domain>
        <recommendedName>
            <fullName evidence="15">3-dehydroquinate dehydratase</fullName>
            <shortName evidence="15">3-dehydroquinase</shortName>
            <ecNumber evidence="15">4.2.1.10</ecNumber>
        </recommendedName>
        <alternativeName>
            <fullName evidence="15">Type II DHQase</fullName>
        </alternativeName>
    </domain>
    <domain>
        <recommendedName>
            <fullName evidence="14">Shikimate kinase</fullName>
            <shortName evidence="14">SK</shortName>
            <ecNumber evidence="14">2.7.1.71</ecNumber>
        </recommendedName>
    </domain>
</protein>
<dbReference type="PANTHER" id="PTHR21272:SF3">
    <property type="entry name" value="CATABOLIC 3-DEHYDROQUINASE"/>
    <property type="match status" value="1"/>
</dbReference>
<dbReference type="SUPFAM" id="SSF52540">
    <property type="entry name" value="P-loop containing nucleoside triphosphate hydrolases"/>
    <property type="match status" value="1"/>
</dbReference>
<feature type="binding site" evidence="14">
    <location>
        <position position="141"/>
    </location>
    <ligand>
        <name>substrate</name>
    </ligand>
</feature>
<dbReference type="Gene3D" id="3.40.50.300">
    <property type="entry name" value="P-loop containing nucleotide triphosphate hydrolases"/>
    <property type="match status" value="1"/>
</dbReference>
<evidence type="ECO:0000256" key="1">
    <source>
        <dbReference type="ARBA" id="ARBA00001864"/>
    </source>
</evidence>
<dbReference type="HAMAP" id="MF_00109">
    <property type="entry name" value="Shikimate_kinase"/>
    <property type="match status" value="1"/>
</dbReference>
<dbReference type="InterPro" id="IPR027417">
    <property type="entry name" value="P-loop_NTPase"/>
</dbReference>
<dbReference type="Pfam" id="PF01220">
    <property type="entry name" value="DHquinase_II"/>
    <property type="match status" value="1"/>
</dbReference>
<dbReference type="InterPro" id="IPR000623">
    <property type="entry name" value="Shikimate_kinase/TSH1"/>
</dbReference>
<comment type="caution">
    <text evidence="16">The sequence shown here is derived from an EMBL/GenBank/DDBJ whole genome shotgun (WGS) entry which is preliminary data.</text>
</comment>
<evidence type="ECO:0000256" key="9">
    <source>
        <dbReference type="ARBA" id="ARBA00022777"/>
    </source>
</evidence>
<accession>A0A926DSW5</accession>
<evidence type="ECO:0000256" key="8">
    <source>
        <dbReference type="ARBA" id="ARBA00022741"/>
    </source>
</evidence>
<feature type="binding site" evidence="14">
    <location>
        <begin position="12"/>
        <end position="17"/>
    </location>
    <ligand>
        <name>ATP</name>
        <dbReference type="ChEBI" id="CHEBI:30616"/>
    </ligand>
</feature>
<feature type="binding site" evidence="15">
    <location>
        <position position="266"/>
    </location>
    <ligand>
        <name>substrate</name>
    </ligand>
</feature>
<dbReference type="NCBIfam" id="TIGR01088">
    <property type="entry name" value="aroQ"/>
    <property type="match status" value="1"/>
</dbReference>
<dbReference type="InterPro" id="IPR036441">
    <property type="entry name" value="DHquinase_II_sf"/>
</dbReference>
<dbReference type="EC" id="2.7.1.71" evidence="14"/>
<keyword evidence="10 14" id="KW-0067">ATP-binding</keyword>
<comment type="catalytic activity">
    <reaction evidence="13 14">
        <text>shikimate + ATP = 3-phosphoshikimate + ADP + H(+)</text>
        <dbReference type="Rhea" id="RHEA:13121"/>
        <dbReference type="ChEBI" id="CHEBI:15378"/>
        <dbReference type="ChEBI" id="CHEBI:30616"/>
        <dbReference type="ChEBI" id="CHEBI:36208"/>
        <dbReference type="ChEBI" id="CHEBI:145989"/>
        <dbReference type="ChEBI" id="CHEBI:456216"/>
        <dbReference type="EC" id="2.7.1.71"/>
    </reaction>
</comment>
<dbReference type="InterPro" id="IPR023000">
    <property type="entry name" value="Shikimate_kinase_CS"/>
</dbReference>
<dbReference type="GO" id="GO:0000287">
    <property type="term" value="F:magnesium ion binding"/>
    <property type="evidence" value="ECO:0007669"/>
    <property type="project" value="UniProtKB-UniRule"/>
</dbReference>
<dbReference type="InterPro" id="IPR001874">
    <property type="entry name" value="DHquinase_II"/>
</dbReference>
<dbReference type="GO" id="GO:0005524">
    <property type="term" value="F:ATP binding"/>
    <property type="evidence" value="ECO:0007669"/>
    <property type="project" value="UniProtKB-UniRule"/>
</dbReference>
<feature type="binding site" evidence="14">
    <location>
        <position position="119"/>
    </location>
    <ligand>
        <name>ATP</name>
        <dbReference type="ChEBI" id="CHEBI:30616"/>
    </ligand>
</feature>
<dbReference type="Gene3D" id="3.40.50.9100">
    <property type="entry name" value="Dehydroquinase, class II"/>
    <property type="match status" value="1"/>
</dbReference>
<reference evidence="16" key="1">
    <citation type="submission" date="2020-08" db="EMBL/GenBank/DDBJ databases">
        <title>Genome public.</title>
        <authorList>
            <person name="Liu C."/>
            <person name="Sun Q."/>
        </authorList>
    </citation>
    <scope>NUCLEOTIDE SEQUENCE</scope>
    <source>
        <strain evidence="16">NSJ-32</strain>
    </source>
</reference>
<evidence type="ECO:0000256" key="6">
    <source>
        <dbReference type="ARBA" id="ARBA00022605"/>
    </source>
</evidence>
<comment type="pathway">
    <text evidence="2 14">Metabolic intermediate biosynthesis; chorismate biosynthesis; chorismate from D-erythrose 4-phosphate and phosphoenolpyruvate: step 5/7.</text>
</comment>
<dbReference type="CDD" id="cd00466">
    <property type="entry name" value="DHQase_II"/>
    <property type="match status" value="1"/>
</dbReference>
<dbReference type="EC" id="4.2.1.10" evidence="15"/>
<dbReference type="GO" id="GO:0009073">
    <property type="term" value="P:aromatic amino acid family biosynthetic process"/>
    <property type="evidence" value="ECO:0007669"/>
    <property type="project" value="UniProtKB-KW"/>
</dbReference>
<keyword evidence="11 15" id="KW-0057">Aromatic amino acid biosynthesis</keyword>
<dbReference type="NCBIfam" id="NF003807">
    <property type="entry name" value="PRK05395.1-4"/>
    <property type="match status" value="1"/>
</dbReference>
<keyword evidence="12 15" id="KW-0456">Lyase</keyword>
<evidence type="ECO:0000256" key="2">
    <source>
        <dbReference type="ARBA" id="ARBA00004842"/>
    </source>
</evidence>
<dbReference type="GO" id="GO:0003855">
    <property type="term" value="F:3-dehydroquinate dehydratase activity"/>
    <property type="evidence" value="ECO:0007669"/>
    <property type="project" value="UniProtKB-UniRule"/>
</dbReference>
<feature type="binding site" evidence="14">
    <location>
        <position position="34"/>
    </location>
    <ligand>
        <name>substrate</name>
    </ligand>
</feature>
<feature type="binding site" evidence="15">
    <location>
        <begin position="280"/>
        <end position="281"/>
    </location>
    <ligand>
        <name>substrate</name>
    </ligand>
</feature>
<evidence type="ECO:0000256" key="7">
    <source>
        <dbReference type="ARBA" id="ARBA00022679"/>
    </source>
</evidence>
<evidence type="ECO:0000313" key="17">
    <source>
        <dbReference type="Proteomes" id="UP000657006"/>
    </source>
</evidence>
<keyword evidence="6 15" id="KW-0028">Amino-acid biosynthesis</keyword>
<dbReference type="PRINTS" id="PR01100">
    <property type="entry name" value="SHIKIMTKNASE"/>
</dbReference>
<evidence type="ECO:0000256" key="13">
    <source>
        <dbReference type="ARBA" id="ARBA00048567"/>
    </source>
</evidence>
<feature type="binding site" evidence="14">
    <location>
        <position position="58"/>
    </location>
    <ligand>
        <name>substrate</name>
    </ligand>
</feature>
<keyword evidence="7 14" id="KW-0808">Transferase</keyword>
<comment type="catalytic activity">
    <reaction evidence="1 15">
        <text>3-dehydroquinate = 3-dehydroshikimate + H2O</text>
        <dbReference type="Rhea" id="RHEA:21096"/>
        <dbReference type="ChEBI" id="CHEBI:15377"/>
        <dbReference type="ChEBI" id="CHEBI:16630"/>
        <dbReference type="ChEBI" id="CHEBI:32364"/>
        <dbReference type="EC" id="4.2.1.10"/>
    </reaction>
</comment>
<evidence type="ECO:0000256" key="12">
    <source>
        <dbReference type="ARBA" id="ARBA00023239"/>
    </source>
</evidence>
<dbReference type="Pfam" id="PF01202">
    <property type="entry name" value="SKI"/>
    <property type="match status" value="1"/>
</dbReference>
<dbReference type="Proteomes" id="UP000657006">
    <property type="component" value="Unassembled WGS sequence"/>
</dbReference>
<dbReference type="GO" id="GO:0009423">
    <property type="term" value="P:chorismate biosynthetic process"/>
    <property type="evidence" value="ECO:0007669"/>
    <property type="project" value="UniProtKB-UniRule"/>
</dbReference>
<dbReference type="GO" id="GO:0005737">
    <property type="term" value="C:cytoplasm"/>
    <property type="evidence" value="ECO:0007669"/>
    <property type="project" value="UniProtKB-SubCell"/>
</dbReference>
<feature type="binding site" evidence="15">
    <location>
        <position position="259"/>
    </location>
    <ligand>
        <name>substrate</name>
    </ligand>
</feature>
<comment type="subunit">
    <text evidence="5 15">Homododecamer.</text>
</comment>
<comment type="similarity">
    <text evidence="4 15">Belongs to the type-II 3-dehydroquinase family.</text>
</comment>
<feature type="binding site" evidence="14">
    <location>
        <position position="16"/>
    </location>
    <ligand>
        <name>Mg(2+)</name>
        <dbReference type="ChEBI" id="CHEBI:18420"/>
    </ligand>
</feature>
<sequence>MASNIVLVGFMGCGKSTVGRRLAAMLGWEFVDTDTRIEEEQKMQVSEIFLRKGERAFRKMERDLIHRLSERTHQVIATGGGIIKDPANCQRLKEGGAVVVHMYTAPEELYRRMRCDTTRPLLAPYEGEARYEAIQKLLQERLPLYRSAADIEVSVFKQSPEDIAEEILDMTNELEKSSQREIWVCNGPNLNFLGIREPEIYGDENYEALKRYVVERGQELGVKVECFQTNYEGALLDTLQEAHRKGISGIVMNPGAFTHYSYALRDAIASIAVPVVEVHMSNIHKREEFRHRSVTAAECIGQICGFGFKSYELGLQALCNILQKNG</sequence>
<evidence type="ECO:0000256" key="11">
    <source>
        <dbReference type="ARBA" id="ARBA00023141"/>
    </source>
</evidence>
<dbReference type="HAMAP" id="MF_00169">
    <property type="entry name" value="AroQ"/>
    <property type="match status" value="1"/>
</dbReference>
<keyword evidence="8 14" id="KW-0547">Nucleotide-binding</keyword>
<feature type="binding site" evidence="14">
    <location>
        <position position="158"/>
    </location>
    <ligand>
        <name>ATP</name>
        <dbReference type="ChEBI" id="CHEBI:30616"/>
    </ligand>
</feature>
<dbReference type="PROSITE" id="PS01128">
    <property type="entry name" value="SHIKIMATE_KINASE"/>
    <property type="match status" value="1"/>
</dbReference>
<dbReference type="CDD" id="cd00464">
    <property type="entry name" value="SK"/>
    <property type="match status" value="1"/>
</dbReference>
<feature type="active site" description="Proton acceptor" evidence="15">
    <location>
        <position position="201"/>
    </location>
</feature>
<evidence type="ECO:0000256" key="5">
    <source>
        <dbReference type="ARBA" id="ARBA00011193"/>
    </source>
</evidence>
<comment type="cofactor">
    <cofactor evidence="14">
        <name>Mg(2+)</name>
        <dbReference type="ChEBI" id="CHEBI:18420"/>
    </cofactor>
    <text evidence="14">Binds 1 Mg(2+) ion per subunit.</text>
</comment>
<dbReference type="SUPFAM" id="SSF52304">
    <property type="entry name" value="Type II 3-dehydroquinate dehydratase"/>
    <property type="match status" value="1"/>
</dbReference>
<comment type="subcellular location">
    <subcellularLocation>
        <location evidence="14">Cytoplasm</location>
    </subcellularLocation>
</comment>
<name>A0A926DSW5_9FIRM</name>
<gene>
    <name evidence="15 16" type="primary">aroQ</name>
    <name evidence="14" type="synonym">aroK</name>
    <name evidence="16" type="ORF">H8730_10730</name>
</gene>
<evidence type="ECO:0000256" key="15">
    <source>
        <dbReference type="HAMAP-Rule" id="MF_00169"/>
    </source>
</evidence>
<comment type="subunit">
    <text evidence="14">Monomer.</text>
</comment>
<feature type="binding site" evidence="15">
    <location>
        <position position="253"/>
    </location>
    <ligand>
        <name>substrate</name>
    </ligand>
</feature>
<comment type="function">
    <text evidence="15">Catalyzes a trans-dehydration via an enolate intermediate.</text>
</comment>
<feature type="binding site" evidence="14">
    <location>
        <position position="80"/>
    </location>
    <ligand>
        <name>substrate</name>
    </ligand>
</feature>
<evidence type="ECO:0000256" key="10">
    <source>
        <dbReference type="ARBA" id="ARBA00022840"/>
    </source>
</evidence>
<dbReference type="PANTHER" id="PTHR21272">
    <property type="entry name" value="CATABOLIC 3-DEHYDROQUINASE"/>
    <property type="match status" value="1"/>
</dbReference>
<evidence type="ECO:0000256" key="4">
    <source>
        <dbReference type="ARBA" id="ARBA00011037"/>
    </source>
</evidence>
<proteinExistence type="inferred from homology"/>
<comment type="pathway">
    <text evidence="3 15">Metabolic intermediate biosynthesis; chorismate biosynthesis; chorismate from D-erythrose 4-phosphate and phosphoenolpyruvate: step 3/7.</text>
</comment>
<keyword evidence="14" id="KW-0460">Magnesium</keyword>
<comment type="function">
    <text evidence="14">Catalyzes the specific phosphorylation of the 3-hydroxyl group of shikimic acid using ATP as a cosubstrate.</text>
</comment>
<dbReference type="NCBIfam" id="NF003806">
    <property type="entry name" value="PRK05395.1-3"/>
    <property type="match status" value="1"/>
</dbReference>
<keyword evidence="17" id="KW-1185">Reference proteome</keyword>
<keyword evidence="14" id="KW-0479">Metal-binding</keyword>
<dbReference type="AlphaFoldDB" id="A0A926DSW5"/>
<feature type="active site" description="Proton donor" evidence="15">
    <location>
        <position position="279"/>
    </location>
</feature>
<dbReference type="InterPro" id="IPR031322">
    <property type="entry name" value="Shikimate/glucono_kinase"/>
</dbReference>
<dbReference type="NCBIfam" id="NF003805">
    <property type="entry name" value="PRK05395.1-2"/>
    <property type="match status" value="1"/>
</dbReference>
<comment type="similarity">
    <text evidence="14">Belongs to the shikimate kinase family.</text>
</comment>
<dbReference type="GO" id="GO:0019631">
    <property type="term" value="P:quinate catabolic process"/>
    <property type="evidence" value="ECO:0007669"/>
    <property type="project" value="TreeGrafter"/>
</dbReference>
<keyword evidence="9 14" id="KW-0418">Kinase</keyword>